<dbReference type="EMBL" id="WNVC01001589">
    <property type="protein sequence ID" value="MDZ5001596.1"/>
    <property type="molecule type" value="Genomic_DNA"/>
</dbReference>
<name>A0AAW9ILV5_CLOPF</name>
<proteinExistence type="predicted"/>
<organism evidence="1 2">
    <name type="scientific">Clostridium perfringens</name>
    <dbReference type="NCBI Taxonomy" id="1502"/>
    <lineage>
        <taxon>Bacteria</taxon>
        <taxon>Bacillati</taxon>
        <taxon>Bacillota</taxon>
        <taxon>Clostridia</taxon>
        <taxon>Eubacteriales</taxon>
        <taxon>Clostridiaceae</taxon>
        <taxon>Clostridium</taxon>
    </lineage>
</organism>
<dbReference type="AlphaFoldDB" id="A0AAW9ILV5"/>
<dbReference type="Pfam" id="PF07454">
    <property type="entry name" value="SpoIIP"/>
    <property type="match status" value="1"/>
</dbReference>
<sequence>YGDFDLIIDLHRDGVDGAKAATLKNSYTINLNDQNLAKMMFVIGENSSTYESNKALTDKLNGIGNKLFPGLMKPTYVYEFAATSINQGLSNNSLLIEFGSNVNTSQEARLSAKYMARILAEHLNR</sequence>
<evidence type="ECO:0000313" key="1">
    <source>
        <dbReference type="EMBL" id="MDZ5001596.1"/>
    </source>
</evidence>
<comment type="caution">
    <text evidence="1">The sequence shown here is derived from an EMBL/GenBank/DDBJ whole genome shotgun (WGS) entry which is preliminary data.</text>
</comment>
<dbReference type="InterPro" id="IPR010897">
    <property type="entry name" value="Spore_II_P"/>
</dbReference>
<dbReference type="Proteomes" id="UP001291306">
    <property type="component" value="Unassembled WGS sequence"/>
</dbReference>
<gene>
    <name evidence="1" type="ORF">GNF79_21595</name>
</gene>
<reference evidence="1" key="1">
    <citation type="submission" date="2019-11" db="EMBL/GenBank/DDBJ databases">
        <title>Characterization of Clostridium perfringens isolates from swine manure treated agricultural soils.</title>
        <authorList>
            <person name="Wushke S.T."/>
        </authorList>
    </citation>
    <scope>NUCLEOTIDE SEQUENCE</scope>
    <source>
        <strain evidence="1">X26</strain>
    </source>
</reference>
<feature type="non-terminal residue" evidence="1">
    <location>
        <position position="1"/>
    </location>
</feature>
<evidence type="ECO:0000313" key="2">
    <source>
        <dbReference type="Proteomes" id="UP001291306"/>
    </source>
</evidence>
<accession>A0AAW9ILV5</accession>
<feature type="non-terminal residue" evidence="1">
    <location>
        <position position="125"/>
    </location>
</feature>
<protein>
    <submittedName>
        <fullName evidence="1">Stage II sporulation protein P</fullName>
    </submittedName>
</protein>